<name>A0A445MJ38_ENSVE</name>
<dbReference type="EMBL" id="KV876137">
    <property type="protein sequence ID" value="RZR74161.1"/>
    <property type="molecule type" value="Genomic_DNA"/>
</dbReference>
<accession>A0A445MJ38</accession>
<dbReference type="Proteomes" id="UP000290560">
    <property type="component" value="Unassembled WGS sequence"/>
</dbReference>
<organism evidence="1">
    <name type="scientific">Ensete ventricosum</name>
    <name type="common">Abyssinian banana</name>
    <name type="synonym">Musa ensete</name>
    <dbReference type="NCBI Taxonomy" id="4639"/>
    <lineage>
        <taxon>Eukaryota</taxon>
        <taxon>Viridiplantae</taxon>
        <taxon>Streptophyta</taxon>
        <taxon>Embryophyta</taxon>
        <taxon>Tracheophyta</taxon>
        <taxon>Spermatophyta</taxon>
        <taxon>Magnoliopsida</taxon>
        <taxon>Liliopsida</taxon>
        <taxon>Zingiberales</taxon>
        <taxon>Musaceae</taxon>
        <taxon>Ensete</taxon>
    </lineage>
</organism>
<proteinExistence type="predicted"/>
<reference evidence="1" key="1">
    <citation type="journal article" date="2018" name="Data Brief">
        <title>Genome sequence data from 17 accessions of Ensete ventricosum, a staple food crop for millions in Ethiopia.</title>
        <authorList>
            <person name="Yemataw Z."/>
            <person name="Muzemil S."/>
            <person name="Ambachew D."/>
            <person name="Tripathi L."/>
            <person name="Tesfaye K."/>
            <person name="Chala A."/>
            <person name="Farbos A."/>
            <person name="O'Neill P."/>
            <person name="Moore K."/>
            <person name="Grant M."/>
            <person name="Studholme D.J."/>
        </authorList>
    </citation>
    <scope>NUCLEOTIDE SEQUENCE [LARGE SCALE GENOMIC DNA]</scope>
    <source>
        <tissue evidence="1">Leaf</tissue>
    </source>
</reference>
<protein>
    <submittedName>
        <fullName evidence="1">Uncharacterized protein</fullName>
    </submittedName>
</protein>
<evidence type="ECO:0000313" key="1">
    <source>
        <dbReference type="EMBL" id="RZR74161.1"/>
    </source>
</evidence>
<sequence>MPGGRDYLDSKLVHGQRSPIQQQGLEDPLPFCQRSEVGFKLKWSVHPISNVASYLSEEDPILVGRLKGILSSSRAIREMIELWLVDVGLNPAFRELKSGGGPEVVAIAKQWAVDLEKEIEQLRAKRDEASQ</sequence>
<gene>
    <name evidence="1" type="ORF">BHM03_00032942</name>
</gene>
<dbReference type="AlphaFoldDB" id="A0A445MJ38"/>